<evidence type="ECO:0000313" key="2">
    <source>
        <dbReference type="Proteomes" id="UP001359559"/>
    </source>
</evidence>
<comment type="caution">
    <text evidence="1">The sequence shown here is derived from an EMBL/GenBank/DDBJ whole genome shotgun (WGS) entry which is preliminary data.</text>
</comment>
<evidence type="ECO:0000313" key="1">
    <source>
        <dbReference type="EMBL" id="KAK7264298.1"/>
    </source>
</evidence>
<gene>
    <name evidence="1" type="ORF">RJT34_31905</name>
</gene>
<sequence length="95" mass="10686">MIVQEFGDWEKPFAFVEQVMRGLPSTKTSENGMGGNRWPHSQVSTQKTTTFVCFALAFVSVETPLSLFSTPTPPFVPFSFPPFLKLFQFSTMPDT</sequence>
<proteinExistence type="predicted"/>
<accession>A0AAN9EWQ1</accession>
<organism evidence="1 2">
    <name type="scientific">Clitoria ternatea</name>
    <name type="common">Butterfly pea</name>
    <dbReference type="NCBI Taxonomy" id="43366"/>
    <lineage>
        <taxon>Eukaryota</taxon>
        <taxon>Viridiplantae</taxon>
        <taxon>Streptophyta</taxon>
        <taxon>Embryophyta</taxon>
        <taxon>Tracheophyta</taxon>
        <taxon>Spermatophyta</taxon>
        <taxon>Magnoliopsida</taxon>
        <taxon>eudicotyledons</taxon>
        <taxon>Gunneridae</taxon>
        <taxon>Pentapetalae</taxon>
        <taxon>rosids</taxon>
        <taxon>fabids</taxon>
        <taxon>Fabales</taxon>
        <taxon>Fabaceae</taxon>
        <taxon>Papilionoideae</taxon>
        <taxon>50 kb inversion clade</taxon>
        <taxon>NPAAA clade</taxon>
        <taxon>indigoferoid/millettioid clade</taxon>
        <taxon>Phaseoleae</taxon>
        <taxon>Clitoria</taxon>
    </lineage>
</organism>
<dbReference type="Proteomes" id="UP001359559">
    <property type="component" value="Unassembled WGS sequence"/>
</dbReference>
<dbReference type="AlphaFoldDB" id="A0AAN9EWQ1"/>
<name>A0AAN9EWQ1_CLITE</name>
<keyword evidence="2" id="KW-1185">Reference proteome</keyword>
<reference evidence="1 2" key="1">
    <citation type="submission" date="2024-01" db="EMBL/GenBank/DDBJ databases">
        <title>The genomes of 5 underutilized Papilionoideae crops provide insights into root nodulation and disease resistance.</title>
        <authorList>
            <person name="Yuan L."/>
        </authorList>
    </citation>
    <scope>NUCLEOTIDE SEQUENCE [LARGE SCALE GENOMIC DNA]</scope>
    <source>
        <strain evidence="1">LY-2023</strain>
        <tissue evidence="1">Leaf</tissue>
    </source>
</reference>
<protein>
    <submittedName>
        <fullName evidence="1">Uncharacterized protein</fullName>
    </submittedName>
</protein>
<dbReference type="EMBL" id="JAYKXN010000008">
    <property type="protein sequence ID" value="KAK7264298.1"/>
    <property type="molecule type" value="Genomic_DNA"/>
</dbReference>